<comment type="caution">
    <text evidence="2">The sequence shown here is derived from an EMBL/GenBank/DDBJ whole genome shotgun (WGS) entry which is preliminary data.</text>
</comment>
<feature type="compositionally biased region" description="Basic and acidic residues" evidence="1">
    <location>
        <begin position="33"/>
        <end position="55"/>
    </location>
</feature>
<evidence type="ECO:0000256" key="1">
    <source>
        <dbReference type="SAM" id="MobiDB-lite"/>
    </source>
</evidence>
<feature type="compositionally biased region" description="Basic and acidic residues" evidence="1">
    <location>
        <begin position="15"/>
        <end position="24"/>
    </location>
</feature>
<evidence type="ECO:0000313" key="2">
    <source>
        <dbReference type="EMBL" id="DAD43367.1"/>
    </source>
</evidence>
<protein>
    <submittedName>
        <fullName evidence="2">Uncharacterized protein</fullName>
    </submittedName>
</protein>
<reference evidence="2 3" key="1">
    <citation type="journal article" date="2020" name="Mol. Biol. Evol.">
        <title>Distinct Expression and Methylation Patterns for Genes with Different Fates following a Single Whole-Genome Duplication in Flowering Plants.</title>
        <authorList>
            <person name="Shi T."/>
            <person name="Rahmani R.S."/>
            <person name="Gugger P.F."/>
            <person name="Wang M."/>
            <person name="Li H."/>
            <person name="Zhang Y."/>
            <person name="Li Z."/>
            <person name="Wang Q."/>
            <person name="Van de Peer Y."/>
            <person name="Marchal K."/>
            <person name="Chen J."/>
        </authorList>
    </citation>
    <scope>NUCLEOTIDE SEQUENCE [LARGE SCALE GENOMIC DNA]</scope>
    <source>
        <tissue evidence="2">Leaf</tissue>
    </source>
</reference>
<dbReference type="AlphaFoldDB" id="A0A822ZEQ6"/>
<proteinExistence type="predicted"/>
<organism evidence="2 3">
    <name type="scientific">Nelumbo nucifera</name>
    <name type="common">Sacred lotus</name>
    <dbReference type="NCBI Taxonomy" id="4432"/>
    <lineage>
        <taxon>Eukaryota</taxon>
        <taxon>Viridiplantae</taxon>
        <taxon>Streptophyta</taxon>
        <taxon>Embryophyta</taxon>
        <taxon>Tracheophyta</taxon>
        <taxon>Spermatophyta</taxon>
        <taxon>Magnoliopsida</taxon>
        <taxon>Proteales</taxon>
        <taxon>Nelumbonaceae</taxon>
        <taxon>Nelumbo</taxon>
    </lineage>
</organism>
<evidence type="ECO:0000313" key="3">
    <source>
        <dbReference type="Proteomes" id="UP000607653"/>
    </source>
</evidence>
<keyword evidence="3" id="KW-1185">Reference proteome</keyword>
<feature type="region of interest" description="Disordered" evidence="1">
    <location>
        <begin position="122"/>
        <end position="142"/>
    </location>
</feature>
<gene>
    <name evidence="2" type="ORF">HUJ06_001597</name>
</gene>
<dbReference type="Proteomes" id="UP000607653">
    <property type="component" value="Unassembled WGS sequence"/>
</dbReference>
<accession>A0A822ZEQ6</accession>
<dbReference type="EMBL" id="DUZY01000006">
    <property type="protein sequence ID" value="DAD43367.1"/>
    <property type="molecule type" value="Genomic_DNA"/>
</dbReference>
<sequence>MGQQRSMQWVSSKGKRVESPEKHNPRFNRCSSKGKERCQDEDSDFDDRSSDHDSDCDLESSEYSSLGSIVQTVRIDLYEAESFDTEELFPEEREDNQAPEKLTKLVRPVVCLVEVEQATSAPITRNLPPSSQQGQGSQEVRQEDIRKVCIEGTEKGVLERLLLQTELKPISFPLYNNLF</sequence>
<name>A0A822ZEQ6_NELNU</name>
<feature type="compositionally biased region" description="Polar residues" evidence="1">
    <location>
        <begin position="1"/>
        <end position="11"/>
    </location>
</feature>
<feature type="region of interest" description="Disordered" evidence="1">
    <location>
        <begin position="1"/>
        <end position="63"/>
    </location>
</feature>